<dbReference type="AlphaFoldDB" id="A0A3N1KXJ8"/>
<dbReference type="Gene3D" id="2.40.50.100">
    <property type="match status" value="1"/>
</dbReference>
<dbReference type="Pfam" id="PF25944">
    <property type="entry name" value="Beta-barrel_RND"/>
    <property type="match status" value="1"/>
</dbReference>
<evidence type="ECO:0000256" key="2">
    <source>
        <dbReference type="ARBA" id="ARBA00009477"/>
    </source>
</evidence>
<proteinExistence type="inferred from homology"/>
<dbReference type="InterPro" id="IPR058624">
    <property type="entry name" value="MdtA-like_HH"/>
</dbReference>
<evidence type="ECO:0000256" key="4">
    <source>
        <dbReference type="ARBA" id="ARBA00022475"/>
    </source>
</evidence>
<evidence type="ECO:0000256" key="6">
    <source>
        <dbReference type="ARBA" id="ARBA00023136"/>
    </source>
</evidence>
<dbReference type="Gene3D" id="1.10.287.470">
    <property type="entry name" value="Helix hairpin bin"/>
    <property type="match status" value="1"/>
</dbReference>
<comment type="similarity">
    <text evidence="2">Belongs to the membrane fusion protein (MFP) (TC 8.A.1) family.</text>
</comment>
<feature type="domain" description="Multidrug resistance protein MdtA-like alpha-helical hairpin" evidence="9">
    <location>
        <begin position="117"/>
        <end position="186"/>
    </location>
</feature>
<evidence type="ECO:0000313" key="13">
    <source>
        <dbReference type="EMBL" id="ROP83499.1"/>
    </source>
</evidence>
<dbReference type="Pfam" id="PF25967">
    <property type="entry name" value="RND-MFP_C"/>
    <property type="match status" value="1"/>
</dbReference>
<keyword evidence="4" id="KW-1003">Cell membrane</keyword>
<dbReference type="OrthoDB" id="9783047at2"/>
<dbReference type="GO" id="GO:0015562">
    <property type="term" value="F:efflux transmembrane transporter activity"/>
    <property type="evidence" value="ECO:0007669"/>
    <property type="project" value="TreeGrafter"/>
</dbReference>
<protein>
    <submittedName>
        <fullName evidence="13">Multidrug efflux system membrane fusion protein</fullName>
    </submittedName>
</protein>
<dbReference type="FunFam" id="2.40.420.20:FF:000001">
    <property type="entry name" value="Efflux RND transporter periplasmic adaptor subunit"/>
    <property type="match status" value="1"/>
</dbReference>
<comment type="caution">
    <text evidence="13">The sequence shown here is derived from an EMBL/GenBank/DDBJ whole genome shotgun (WGS) entry which is preliminary data.</text>
</comment>
<feature type="region of interest" description="Disordered" evidence="7">
    <location>
        <begin position="375"/>
        <end position="457"/>
    </location>
</feature>
<dbReference type="NCBIfam" id="TIGR01730">
    <property type="entry name" value="RND_mfp"/>
    <property type="match status" value="1"/>
</dbReference>
<dbReference type="PANTHER" id="PTHR30469">
    <property type="entry name" value="MULTIDRUG RESISTANCE PROTEIN MDTA"/>
    <property type="match status" value="1"/>
</dbReference>
<dbReference type="Pfam" id="PF25876">
    <property type="entry name" value="HH_MFP_RND"/>
    <property type="match status" value="1"/>
</dbReference>
<evidence type="ECO:0000256" key="8">
    <source>
        <dbReference type="SAM" id="Phobius"/>
    </source>
</evidence>
<evidence type="ECO:0000256" key="1">
    <source>
        <dbReference type="ARBA" id="ARBA00004236"/>
    </source>
</evidence>
<dbReference type="Proteomes" id="UP000278222">
    <property type="component" value="Unassembled WGS sequence"/>
</dbReference>
<evidence type="ECO:0000259" key="11">
    <source>
        <dbReference type="Pfam" id="PF25944"/>
    </source>
</evidence>
<keyword evidence="8" id="KW-1133">Transmembrane helix</keyword>
<keyword evidence="5" id="KW-0997">Cell inner membrane</keyword>
<evidence type="ECO:0000256" key="5">
    <source>
        <dbReference type="ARBA" id="ARBA00022519"/>
    </source>
</evidence>
<dbReference type="GO" id="GO:0030313">
    <property type="term" value="C:cell envelope"/>
    <property type="evidence" value="ECO:0007669"/>
    <property type="project" value="UniProtKB-SubCell"/>
</dbReference>
<dbReference type="InterPro" id="IPR058625">
    <property type="entry name" value="MdtA-like_BSH"/>
</dbReference>
<dbReference type="EMBL" id="RJKX01000016">
    <property type="protein sequence ID" value="ROP83499.1"/>
    <property type="molecule type" value="Genomic_DNA"/>
</dbReference>
<evidence type="ECO:0000259" key="9">
    <source>
        <dbReference type="Pfam" id="PF25876"/>
    </source>
</evidence>
<feature type="domain" description="Multidrug resistance protein MdtA-like beta-barrel" evidence="11">
    <location>
        <begin position="223"/>
        <end position="305"/>
    </location>
</feature>
<gene>
    <name evidence="13" type="ORF">EDC65_4147</name>
</gene>
<evidence type="ECO:0000256" key="7">
    <source>
        <dbReference type="SAM" id="MobiDB-lite"/>
    </source>
</evidence>
<dbReference type="SUPFAM" id="SSF111369">
    <property type="entry name" value="HlyD-like secretion proteins"/>
    <property type="match status" value="1"/>
</dbReference>
<dbReference type="GO" id="GO:1990281">
    <property type="term" value="C:efflux pump complex"/>
    <property type="evidence" value="ECO:0007669"/>
    <property type="project" value="TreeGrafter"/>
</dbReference>
<keyword evidence="8" id="KW-0812">Transmembrane</keyword>
<dbReference type="Gene3D" id="2.40.30.170">
    <property type="match status" value="1"/>
</dbReference>
<keyword evidence="14" id="KW-1185">Reference proteome</keyword>
<dbReference type="InterPro" id="IPR058626">
    <property type="entry name" value="MdtA-like_b-barrel"/>
</dbReference>
<evidence type="ECO:0000256" key="3">
    <source>
        <dbReference type="ARBA" id="ARBA00022448"/>
    </source>
</evidence>
<feature type="domain" description="Multidrug resistance protein MdtA-like C-terminal permuted SH3" evidence="12">
    <location>
        <begin position="310"/>
        <end position="369"/>
    </location>
</feature>
<accession>A0A3N1KXJ8</accession>
<dbReference type="Gene3D" id="2.40.420.20">
    <property type="match status" value="1"/>
</dbReference>
<comment type="subcellular location">
    <subcellularLocation>
        <location evidence="1">Cell membrane</location>
    </subcellularLocation>
</comment>
<dbReference type="RefSeq" id="WP_123693135.1">
    <property type="nucleotide sequence ID" value="NZ_AP019700.1"/>
</dbReference>
<sequence>MRRVVRWLVWLVVLGAIIGGIAWVLMGQQPPATSQRGGRGGFQGGGGQPTPVLAVPAATADVPIRLDAVGTIQPMNTVTVRPQVDGQLIWIGFKEGQDVRKGDLLAQIDPAIYKAALDQAEAKKAQDQANLTNARLDLERYVRLSRTDYATKQQADTQRALVQQLEALLRADQAAIDNAKTQLSYATITAPIDGRTGLRLVDEGNLVGQSTTTGIVVITQVQPIAAIFTLPQQFLNQVNAAMAAGAVPAEAIAPDNRTVLGTGVLEVVDNQVDPTTGTIKMKATFANADRKLWPGQFVNIRLQVGVRRGAVVVPSAAVQRGPNGTIVYLVQEGDTVALKPVTVVQQSETQAVIGEGLAAGERVVTSGFSRLMNGSKVQVSAPGPNPTSGPPAATGEGRRGPGANREGRGAGRGERPAGERPAGERPAGERPAGERPAGERQQGARPQGEASAPRPAQ</sequence>
<dbReference type="Pfam" id="PF25917">
    <property type="entry name" value="BSH_RND"/>
    <property type="match status" value="1"/>
</dbReference>
<feature type="transmembrane region" description="Helical" evidence="8">
    <location>
        <begin position="7"/>
        <end position="26"/>
    </location>
</feature>
<dbReference type="PANTHER" id="PTHR30469:SF12">
    <property type="entry name" value="MULTIDRUG RESISTANCE PROTEIN MDTA"/>
    <property type="match status" value="1"/>
</dbReference>
<keyword evidence="3" id="KW-0813">Transport</keyword>
<feature type="domain" description="Multidrug resistance protein MdtA-like barrel-sandwich hybrid" evidence="10">
    <location>
        <begin position="76"/>
        <end position="219"/>
    </location>
</feature>
<name>A0A3N1KXJ8_9PROT</name>
<evidence type="ECO:0000259" key="10">
    <source>
        <dbReference type="Pfam" id="PF25917"/>
    </source>
</evidence>
<organism evidence="13 14">
    <name type="scientific">Stella humosa</name>
    <dbReference type="NCBI Taxonomy" id="94"/>
    <lineage>
        <taxon>Bacteria</taxon>
        <taxon>Pseudomonadati</taxon>
        <taxon>Pseudomonadota</taxon>
        <taxon>Alphaproteobacteria</taxon>
        <taxon>Rhodospirillales</taxon>
        <taxon>Stellaceae</taxon>
        <taxon>Stella</taxon>
    </lineage>
</organism>
<dbReference type="InterPro" id="IPR058627">
    <property type="entry name" value="MdtA-like_C"/>
</dbReference>
<evidence type="ECO:0000313" key="14">
    <source>
        <dbReference type="Proteomes" id="UP000278222"/>
    </source>
</evidence>
<dbReference type="InterPro" id="IPR006143">
    <property type="entry name" value="RND_pump_MFP"/>
</dbReference>
<keyword evidence="6 8" id="KW-0472">Membrane</keyword>
<reference evidence="13 14" key="1">
    <citation type="submission" date="2018-11" db="EMBL/GenBank/DDBJ databases">
        <title>Genomic Encyclopedia of Type Strains, Phase IV (KMG-IV): sequencing the most valuable type-strain genomes for metagenomic binning, comparative biology and taxonomic classification.</title>
        <authorList>
            <person name="Goeker M."/>
        </authorList>
    </citation>
    <scope>NUCLEOTIDE SEQUENCE [LARGE SCALE GENOMIC DNA]</scope>
    <source>
        <strain evidence="13 14">DSM 5900</strain>
    </source>
</reference>
<evidence type="ECO:0000259" key="12">
    <source>
        <dbReference type="Pfam" id="PF25967"/>
    </source>
</evidence>
<feature type="compositionally biased region" description="Basic and acidic residues" evidence="7">
    <location>
        <begin position="405"/>
        <end position="438"/>
    </location>
</feature>